<accession>A0A1B4Q1S8</accession>
<dbReference type="GO" id="GO:0046872">
    <property type="term" value="F:metal ion binding"/>
    <property type="evidence" value="ECO:0007669"/>
    <property type="project" value="UniProtKB-KW"/>
</dbReference>
<proteinExistence type="inferred from homology"/>
<sequence length="264" mass="28830">MTATAGVAKLIHLSDPHLVPPGERLFGLDPAARLRFAIDDINRRHADARLCVITGDLAHDGDPAAYRVLAGCLTRLIPSVRLLIGNHDRRDAFCAAFPHAGVDRHGFVQSVQDFDFGRCVFLDTLDPGVSAGRLCAARVDWLRAMLDEAARRPVFLFAHHPPFELGLPSTDRARLADADADALRALIAAHGDVRHVFAGHVHLQTSGGWYGTPFSTVRGTNHQFSREFTSEPARITLDPPAYAVVLVRDSGVAIHHQTFDCVDD</sequence>
<dbReference type="InterPro" id="IPR050884">
    <property type="entry name" value="CNP_phosphodiesterase-III"/>
</dbReference>
<organism evidence="6 7">
    <name type="scientific">Burkholderia cepacia</name>
    <name type="common">Pseudomonas cepacia</name>
    <dbReference type="NCBI Taxonomy" id="292"/>
    <lineage>
        <taxon>Bacteria</taxon>
        <taxon>Pseudomonadati</taxon>
        <taxon>Pseudomonadota</taxon>
        <taxon>Betaproteobacteria</taxon>
        <taxon>Burkholderiales</taxon>
        <taxon>Burkholderiaceae</taxon>
        <taxon>Burkholderia</taxon>
        <taxon>Burkholderia cepacia complex</taxon>
    </lineage>
</organism>
<evidence type="ECO:0000256" key="1">
    <source>
        <dbReference type="ARBA" id="ARBA00022723"/>
    </source>
</evidence>
<dbReference type="Gene3D" id="3.60.21.10">
    <property type="match status" value="1"/>
</dbReference>
<evidence type="ECO:0000256" key="2">
    <source>
        <dbReference type="ARBA" id="ARBA00022801"/>
    </source>
</evidence>
<evidence type="ECO:0000313" key="6">
    <source>
        <dbReference type="EMBL" id="AOK20117.1"/>
    </source>
</evidence>
<dbReference type="Proteomes" id="UP000094776">
    <property type="component" value="Chromosome 2"/>
</dbReference>
<feature type="domain" description="Calcineurin-like phosphoesterase" evidence="5">
    <location>
        <begin position="9"/>
        <end position="202"/>
    </location>
</feature>
<comment type="similarity">
    <text evidence="4">Belongs to the cyclic nucleotide phosphodiesterase class-III family.</text>
</comment>
<dbReference type="InterPro" id="IPR004843">
    <property type="entry name" value="Calcineurin-like_PHP"/>
</dbReference>
<dbReference type="SUPFAM" id="SSF56300">
    <property type="entry name" value="Metallo-dependent phosphatases"/>
    <property type="match status" value="1"/>
</dbReference>
<dbReference type="CDD" id="cd07402">
    <property type="entry name" value="MPP_GpdQ"/>
    <property type="match status" value="1"/>
</dbReference>
<dbReference type="InterPro" id="IPR029052">
    <property type="entry name" value="Metallo-depent_PP-like"/>
</dbReference>
<dbReference type="PANTHER" id="PTHR42988:SF2">
    <property type="entry name" value="CYCLIC NUCLEOTIDE PHOSPHODIESTERASE CBUA0032-RELATED"/>
    <property type="match status" value="1"/>
</dbReference>
<dbReference type="AlphaFoldDB" id="A0A1B4Q1S8"/>
<evidence type="ECO:0000256" key="3">
    <source>
        <dbReference type="ARBA" id="ARBA00023004"/>
    </source>
</evidence>
<evidence type="ECO:0000259" key="5">
    <source>
        <dbReference type="Pfam" id="PF00149"/>
    </source>
</evidence>
<dbReference type="Pfam" id="PF00149">
    <property type="entry name" value="Metallophos"/>
    <property type="match status" value="1"/>
</dbReference>
<dbReference type="PANTHER" id="PTHR42988">
    <property type="entry name" value="PHOSPHOHYDROLASE"/>
    <property type="match status" value="1"/>
</dbReference>
<name>A0A1B4Q1S8_BURCE</name>
<protein>
    <recommendedName>
        <fullName evidence="5">Calcineurin-like phosphoesterase domain-containing protein</fullName>
    </recommendedName>
</protein>
<dbReference type="EMBL" id="CP013444">
    <property type="protein sequence ID" value="AOK20117.1"/>
    <property type="molecule type" value="Genomic_DNA"/>
</dbReference>
<dbReference type="RefSeq" id="WP_060020420.1">
    <property type="nucleotide sequence ID" value="NZ_CP013444.1"/>
</dbReference>
<evidence type="ECO:0000256" key="4">
    <source>
        <dbReference type="ARBA" id="ARBA00025742"/>
    </source>
</evidence>
<gene>
    <name evidence="6" type="ORF">WT26_30460</name>
</gene>
<keyword evidence="3" id="KW-0408">Iron</keyword>
<keyword evidence="2" id="KW-0378">Hydrolase</keyword>
<dbReference type="GO" id="GO:0004112">
    <property type="term" value="F:cyclic-nucleotide phosphodiesterase activity"/>
    <property type="evidence" value="ECO:0007669"/>
    <property type="project" value="InterPro"/>
</dbReference>
<evidence type="ECO:0000313" key="7">
    <source>
        <dbReference type="Proteomes" id="UP000094776"/>
    </source>
</evidence>
<keyword evidence="1" id="KW-0479">Metal-binding</keyword>
<dbReference type="InterPro" id="IPR026575">
    <property type="entry name" value="GpdQ/CpdA-like"/>
</dbReference>
<reference evidence="6 7" key="1">
    <citation type="submission" date="2015-12" db="EMBL/GenBank/DDBJ databases">
        <title>Diversity of Burkholderia near neighbor genomes.</title>
        <authorList>
            <person name="Sahl J."/>
            <person name="Wagner D."/>
            <person name="Keim P."/>
        </authorList>
    </citation>
    <scope>NUCLEOTIDE SEQUENCE [LARGE SCALE GENOMIC DNA]</scope>
    <source>
        <strain evidence="6 7">MSMB1184WGS</strain>
    </source>
</reference>